<sequence>MTTRLARLFTSHPAKVGETYFSHMAFAAWFCSRLFMAAFAALIHAFLPFLFETTASRIVRELYERTHNRGTHAIKEPAALMDRA</sequence>
<dbReference type="Pfam" id="PF19883">
    <property type="entry name" value="DUF6356"/>
    <property type="match status" value="1"/>
</dbReference>
<evidence type="ECO:0000256" key="1">
    <source>
        <dbReference type="SAM" id="Phobius"/>
    </source>
</evidence>
<evidence type="ECO:0000313" key="2">
    <source>
        <dbReference type="EMBL" id="SDJ12232.1"/>
    </source>
</evidence>
<reference evidence="3" key="1">
    <citation type="submission" date="2016-10" db="EMBL/GenBank/DDBJ databases">
        <authorList>
            <person name="Varghese N."/>
            <person name="Submissions S."/>
        </authorList>
    </citation>
    <scope>NUCLEOTIDE SEQUENCE [LARGE SCALE GENOMIC DNA]</scope>
    <source>
        <strain evidence="3">CGMCC 1.11022</strain>
    </source>
</reference>
<dbReference type="AlphaFoldDB" id="A0A1G8R5I2"/>
<accession>A0A1G8R5I2</accession>
<keyword evidence="1" id="KW-0812">Transmembrane</keyword>
<keyword evidence="3" id="KW-1185">Reference proteome</keyword>
<name>A0A1G8R5I2_9HYPH</name>
<gene>
    <name evidence="2" type="ORF">SAMN05428953_104273</name>
</gene>
<dbReference type="EMBL" id="FNEE01000004">
    <property type="protein sequence ID" value="SDJ12232.1"/>
    <property type="molecule type" value="Genomic_DNA"/>
</dbReference>
<dbReference type="Proteomes" id="UP000198894">
    <property type="component" value="Unassembled WGS sequence"/>
</dbReference>
<keyword evidence="1" id="KW-0472">Membrane</keyword>
<keyword evidence="1" id="KW-1133">Transmembrane helix</keyword>
<evidence type="ECO:0000313" key="3">
    <source>
        <dbReference type="Proteomes" id="UP000198894"/>
    </source>
</evidence>
<dbReference type="InterPro" id="IPR045936">
    <property type="entry name" value="DUF6356"/>
</dbReference>
<organism evidence="2 3">
    <name type="scientific">Mesorhizobium muleiense</name>
    <dbReference type="NCBI Taxonomy" id="1004279"/>
    <lineage>
        <taxon>Bacteria</taxon>
        <taxon>Pseudomonadati</taxon>
        <taxon>Pseudomonadota</taxon>
        <taxon>Alphaproteobacteria</taxon>
        <taxon>Hyphomicrobiales</taxon>
        <taxon>Phyllobacteriaceae</taxon>
        <taxon>Mesorhizobium</taxon>
    </lineage>
</organism>
<protein>
    <recommendedName>
        <fullName evidence="4">Type 1 capsular polysaccharide biosynthesis protein J</fullName>
    </recommendedName>
</protein>
<evidence type="ECO:0008006" key="4">
    <source>
        <dbReference type="Google" id="ProtNLM"/>
    </source>
</evidence>
<dbReference type="RefSeq" id="WP_091592874.1">
    <property type="nucleotide sequence ID" value="NZ_FNEE01000004.1"/>
</dbReference>
<proteinExistence type="predicted"/>
<feature type="transmembrane region" description="Helical" evidence="1">
    <location>
        <begin position="20"/>
        <end position="51"/>
    </location>
</feature>